<dbReference type="Proteomes" id="UP000018895">
    <property type="component" value="Unassembled WGS sequence"/>
</dbReference>
<evidence type="ECO:0008006" key="3">
    <source>
        <dbReference type="Google" id="ProtNLM"/>
    </source>
</evidence>
<comment type="caution">
    <text evidence="1">The sequence shown here is derived from an EMBL/GenBank/DDBJ whole genome shotgun (WGS) entry which is preliminary data.</text>
</comment>
<reference evidence="1" key="1">
    <citation type="journal article" date="2014" name="Genome Announc.">
        <title>Draft Genome Sequences of Three Alkaliphilic Bacillus Strains, Bacillus wakoensis JCM 9140T, Bacillus akibai JCM 9157T, and Bacillus hemicellulosilyticus JCM 9152T.</title>
        <authorList>
            <person name="Yuki M."/>
            <person name="Oshima K."/>
            <person name="Suda W."/>
            <person name="Oshida Y."/>
            <person name="Kitamura K."/>
            <person name="Iida T."/>
            <person name="Hattori M."/>
            <person name="Ohkuma M."/>
        </authorList>
    </citation>
    <scope>NUCLEOTIDE SEQUENCE [LARGE SCALE GENOMIC DNA]</scope>
    <source>
        <strain evidence="1">JCM 9152</strain>
    </source>
</reference>
<evidence type="ECO:0000313" key="2">
    <source>
        <dbReference type="Proteomes" id="UP000018895"/>
    </source>
</evidence>
<protein>
    <recommendedName>
        <fullName evidence="3">Lipoprotein</fullName>
    </recommendedName>
</protein>
<organism evidence="1 2">
    <name type="scientific">Halalkalibacter hemicellulosilyticusJCM 9152</name>
    <dbReference type="NCBI Taxonomy" id="1236971"/>
    <lineage>
        <taxon>Bacteria</taxon>
        <taxon>Bacillati</taxon>
        <taxon>Bacillota</taxon>
        <taxon>Bacilli</taxon>
        <taxon>Bacillales</taxon>
        <taxon>Bacillaceae</taxon>
        <taxon>Halalkalibacter</taxon>
    </lineage>
</organism>
<sequence>MEKSLLYVGFLILLSGCFSSGSTMSLLDEEVIAIGVSESEGFGGINEEIMLFIDEQDELDALIHIIETARKENEIKMTDVQPEFDLLVEYSEVDGMLPTHGLHVIIGMDGEKSIFYYIGDETAYVTSEEDTSVMREMLLND</sequence>
<dbReference type="RefSeq" id="WP_035345052.1">
    <property type="nucleotide sequence ID" value="NZ_BAUU01000019.1"/>
</dbReference>
<evidence type="ECO:0000313" key="1">
    <source>
        <dbReference type="EMBL" id="GAE31434.1"/>
    </source>
</evidence>
<dbReference type="EMBL" id="BAUU01000019">
    <property type="protein sequence ID" value="GAE31434.1"/>
    <property type="molecule type" value="Genomic_DNA"/>
</dbReference>
<gene>
    <name evidence="1" type="ORF">JCM9152_2904</name>
</gene>
<dbReference type="STRING" id="1236971.JCM9152_2904"/>
<dbReference type="OrthoDB" id="2928335at2"/>
<proteinExistence type="predicted"/>
<dbReference type="PROSITE" id="PS51257">
    <property type="entry name" value="PROKAR_LIPOPROTEIN"/>
    <property type="match status" value="1"/>
</dbReference>
<keyword evidence="2" id="KW-1185">Reference proteome</keyword>
<accession>W4QJE3</accession>
<dbReference type="AlphaFoldDB" id="W4QJE3"/>
<name>W4QJE3_9BACI</name>